<evidence type="ECO:0000256" key="2">
    <source>
        <dbReference type="ARBA" id="ARBA00022692"/>
    </source>
</evidence>
<comment type="subcellular location">
    <subcellularLocation>
        <location evidence="1">Membrane</location>
        <topology evidence="1">Multi-pass membrane protein</topology>
    </subcellularLocation>
</comment>
<evidence type="ECO:0000259" key="7">
    <source>
        <dbReference type="Pfam" id="PF04932"/>
    </source>
</evidence>
<sequence>MGGTKTGAVALSVLPLGPAQRIRRRIDGVSLLTCYLVVLLAIPSRLSFAPLGGAGSPAVVVGLMGFGTWSYFHVMRNRPWGQGRQPVRTALFCLLFCFAISYVGAMNRAIDPDESSSAQLSMVVLLSWCGAMVLANDGIPDRARFETLLRRVVYGAGALAALGLIQFVTGRTWVDMVSIPGLTANQALSTLTSREGFHRPAGTAIHPIEFGAVLTMALPIAVNLAIADKSRDFVLRWAPPLVIAMSIVVSISRSAVICAVVGLLLLVPSWTRSMRWGALACSIGFVGFVYVMIPGLIETIVRLFTGIGQDSSAASRVDSYALAGEFIARSPIYGRGFGTFLPKYRILDNQYLGLLIEVGALGLIAMLSLVITAMVCSRLVVGTTSDERVKLTGQAMFASVAAGGVGLAFYDGLGFPMAAGFLFLVLGIAGAQWRIARREPGFSDPRARSLRASRRRRHATSTDA</sequence>
<evidence type="ECO:0000256" key="5">
    <source>
        <dbReference type="SAM" id="MobiDB-lite"/>
    </source>
</evidence>
<keyword evidence="9" id="KW-1185">Reference proteome</keyword>
<organism evidence="8 9">
    <name type="scientific">Nocardioides panacihumi</name>
    <dbReference type="NCBI Taxonomy" id="400774"/>
    <lineage>
        <taxon>Bacteria</taxon>
        <taxon>Bacillati</taxon>
        <taxon>Actinomycetota</taxon>
        <taxon>Actinomycetes</taxon>
        <taxon>Propionibacteriales</taxon>
        <taxon>Nocardioidaceae</taxon>
        <taxon>Nocardioides</taxon>
    </lineage>
</organism>
<feature type="transmembrane region" description="Helical" evidence="6">
    <location>
        <begin position="351"/>
        <end position="381"/>
    </location>
</feature>
<evidence type="ECO:0000256" key="4">
    <source>
        <dbReference type="ARBA" id="ARBA00023136"/>
    </source>
</evidence>
<dbReference type="RefSeq" id="WP_344046581.1">
    <property type="nucleotide sequence ID" value="NZ_BAAAPB010000004.1"/>
</dbReference>
<keyword evidence="3 6" id="KW-1133">Transmembrane helix</keyword>
<name>A0ABN2RI28_9ACTN</name>
<dbReference type="EMBL" id="BAAAPB010000004">
    <property type="protein sequence ID" value="GAA1969462.1"/>
    <property type="molecule type" value="Genomic_DNA"/>
</dbReference>
<feature type="region of interest" description="Disordered" evidence="5">
    <location>
        <begin position="443"/>
        <end position="464"/>
    </location>
</feature>
<feature type="transmembrane region" description="Helical" evidence="6">
    <location>
        <begin position="86"/>
        <end position="105"/>
    </location>
</feature>
<evidence type="ECO:0000313" key="9">
    <source>
        <dbReference type="Proteomes" id="UP001500571"/>
    </source>
</evidence>
<evidence type="ECO:0000256" key="6">
    <source>
        <dbReference type="SAM" id="Phobius"/>
    </source>
</evidence>
<accession>A0ABN2RI28</accession>
<feature type="transmembrane region" description="Helical" evidence="6">
    <location>
        <begin position="241"/>
        <end position="266"/>
    </location>
</feature>
<evidence type="ECO:0000256" key="1">
    <source>
        <dbReference type="ARBA" id="ARBA00004141"/>
    </source>
</evidence>
<protein>
    <recommendedName>
        <fullName evidence="7">O-antigen ligase-related domain-containing protein</fullName>
    </recommendedName>
</protein>
<feature type="transmembrane region" description="Helical" evidence="6">
    <location>
        <begin position="29"/>
        <end position="48"/>
    </location>
</feature>
<dbReference type="Proteomes" id="UP001500571">
    <property type="component" value="Unassembled WGS sequence"/>
</dbReference>
<keyword evidence="2 6" id="KW-0812">Transmembrane</keyword>
<feature type="domain" description="O-antigen ligase-related" evidence="7">
    <location>
        <begin position="242"/>
        <end position="366"/>
    </location>
</feature>
<evidence type="ECO:0000256" key="3">
    <source>
        <dbReference type="ARBA" id="ARBA00022989"/>
    </source>
</evidence>
<dbReference type="Pfam" id="PF04932">
    <property type="entry name" value="Wzy_C"/>
    <property type="match status" value="1"/>
</dbReference>
<dbReference type="InterPro" id="IPR007016">
    <property type="entry name" value="O-antigen_ligase-rel_domated"/>
</dbReference>
<dbReference type="PANTHER" id="PTHR37422">
    <property type="entry name" value="TEICHURONIC ACID BIOSYNTHESIS PROTEIN TUAE"/>
    <property type="match status" value="1"/>
</dbReference>
<feature type="transmembrane region" description="Helical" evidence="6">
    <location>
        <begin position="148"/>
        <end position="168"/>
    </location>
</feature>
<feature type="transmembrane region" description="Helical" evidence="6">
    <location>
        <begin position="278"/>
        <end position="297"/>
    </location>
</feature>
<evidence type="ECO:0000313" key="8">
    <source>
        <dbReference type="EMBL" id="GAA1969462.1"/>
    </source>
</evidence>
<feature type="transmembrane region" description="Helical" evidence="6">
    <location>
        <begin position="117"/>
        <end position="136"/>
    </location>
</feature>
<keyword evidence="4 6" id="KW-0472">Membrane</keyword>
<comment type="caution">
    <text evidence="8">The sequence shown here is derived from an EMBL/GenBank/DDBJ whole genome shotgun (WGS) entry which is preliminary data.</text>
</comment>
<feature type="transmembrane region" description="Helical" evidence="6">
    <location>
        <begin position="54"/>
        <end position="74"/>
    </location>
</feature>
<feature type="transmembrane region" description="Helical" evidence="6">
    <location>
        <begin position="416"/>
        <end position="436"/>
    </location>
</feature>
<dbReference type="PANTHER" id="PTHR37422:SF13">
    <property type="entry name" value="LIPOPOLYSACCHARIDE BIOSYNTHESIS PROTEIN PA4999-RELATED"/>
    <property type="match status" value="1"/>
</dbReference>
<feature type="compositionally biased region" description="Basic residues" evidence="5">
    <location>
        <begin position="448"/>
        <end position="464"/>
    </location>
</feature>
<dbReference type="InterPro" id="IPR051533">
    <property type="entry name" value="WaaL-like"/>
</dbReference>
<reference evidence="8 9" key="1">
    <citation type="journal article" date="2019" name="Int. J. Syst. Evol. Microbiol.">
        <title>The Global Catalogue of Microorganisms (GCM) 10K type strain sequencing project: providing services to taxonomists for standard genome sequencing and annotation.</title>
        <authorList>
            <consortium name="The Broad Institute Genomics Platform"/>
            <consortium name="The Broad Institute Genome Sequencing Center for Infectious Disease"/>
            <person name="Wu L."/>
            <person name="Ma J."/>
        </authorList>
    </citation>
    <scope>NUCLEOTIDE SEQUENCE [LARGE SCALE GENOMIC DNA]</scope>
    <source>
        <strain evidence="8 9">JCM 15309</strain>
    </source>
</reference>
<proteinExistence type="predicted"/>
<gene>
    <name evidence="8" type="ORF">GCM10009798_32560</name>
</gene>